<evidence type="ECO:0000256" key="2">
    <source>
        <dbReference type="ARBA" id="ARBA00023015"/>
    </source>
</evidence>
<sequence>MVKKTLGRQKIEMVKIKDESNLQVTFSKRRSGLFKKASELCTLCGVEIAIIVFSPGNKVFSFGHPDVENILNRYVHNTKDTSPTWQLIEAHRNAIIRRLNAQLTEMMSQIEAQKKRGEELDKMRKASQEQNWWESPIEELSLPQLQFLRSAMAELKKIVQREAEQLIIQNTNCQQLFPGSSSQGTNTNSKQFFIGSSSQEMDTNRQQFFPGSSSQGMDTNPQQFFTGSSSQGMDTNPQQFFTGSSSQGMNTNPQHPPQFFSPPQHPPQFFSPPQHPPQFFTGSSSQGMDTNPFTRSSIQGMDKNRQLFNEKSSQGMETNPQHPPQFFTGSSIQGMDTNPQQFFTRSSSQGMDTNPQHLPQFFTGSSIQGMDTNPQQFFSRSSIQGMDTNPRQLFPEKSSQGMDTNPQQFFTGSSIQEMDRNPSLFFIGSSSQGGTPDYETMNNNMAFNANRMGGEYIDPNMIAPTPNYNPNPPAEGHINPNPEGSPGFGSGLF</sequence>
<dbReference type="Gene3D" id="3.40.1810.10">
    <property type="entry name" value="Transcription factor, MADS-box"/>
    <property type="match status" value="1"/>
</dbReference>
<accession>A0A7J8Z418</accession>
<dbReference type="Proteomes" id="UP000593574">
    <property type="component" value="Unassembled WGS sequence"/>
</dbReference>
<keyword evidence="9" id="KW-1185">Reference proteome</keyword>
<evidence type="ECO:0000256" key="6">
    <source>
        <dbReference type="SAM" id="MobiDB-lite"/>
    </source>
</evidence>
<comment type="caution">
    <text evidence="8">The sequence shown here is derived from an EMBL/GenBank/DDBJ whole genome shotgun (WGS) entry which is preliminary data.</text>
</comment>
<keyword evidence="3" id="KW-0238">DNA-binding</keyword>
<dbReference type="SUPFAM" id="SSF55455">
    <property type="entry name" value="SRF-like"/>
    <property type="match status" value="1"/>
</dbReference>
<dbReference type="GO" id="GO:0005634">
    <property type="term" value="C:nucleus"/>
    <property type="evidence" value="ECO:0007669"/>
    <property type="project" value="UniProtKB-SubCell"/>
</dbReference>
<evidence type="ECO:0000259" key="7">
    <source>
        <dbReference type="PROSITE" id="PS50066"/>
    </source>
</evidence>
<protein>
    <recommendedName>
        <fullName evidence="7">MADS-box domain-containing protein</fullName>
    </recommendedName>
</protein>
<dbReference type="CDD" id="cd00265">
    <property type="entry name" value="MADS_MEF2_like"/>
    <property type="match status" value="1"/>
</dbReference>
<dbReference type="PRINTS" id="PR00404">
    <property type="entry name" value="MADSDOMAIN"/>
</dbReference>
<name>A0A7J8Z418_9ROSI</name>
<dbReference type="GO" id="GO:0045944">
    <property type="term" value="P:positive regulation of transcription by RNA polymerase II"/>
    <property type="evidence" value="ECO:0007669"/>
    <property type="project" value="InterPro"/>
</dbReference>
<reference evidence="8 9" key="1">
    <citation type="journal article" date="2019" name="Genome Biol. Evol.">
        <title>Insights into the evolution of the New World diploid cottons (Gossypium, subgenus Houzingenia) based on genome sequencing.</title>
        <authorList>
            <person name="Grover C.E."/>
            <person name="Arick M.A. 2nd"/>
            <person name="Thrash A."/>
            <person name="Conover J.L."/>
            <person name="Sanders W.S."/>
            <person name="Peterson D.G."/>
            <person name="Frelichowski J.E."/>
            <person name="Scheffler J.A."/>
            <person name="Scheffler B.E."/>
            <person name="Wendel J.F."/>
        </authorList>
    </citation>
    <scope>NUCLEOTIDE SEQUENCE [LARGE SCALE GENOMIC DNA]</scope>
    <source>
        <strain evidence="8">4</strain>
        <tissue evidence="8">Leaf</tissue>
    </source>
</reference>
<organism evidence="8 9">
    <name type="scientific">Gossypium laxum</name>
    <dbReference type="NCBI Taxonomy" id="34288"/>
    <lineage>
        <taxon>Eukaryota</taxon>
        <taxon>Viridiplantae</taxon>
        <taxon>Streptophyta</taxon>
        <taxon>Embryophyta</taxon>
        <taxon>Tracheophyta</taxon>
        <taxon>Spermatophyta</taxon>
        <taxon>Magnoliopsida</taxon>
        <taxon>eudicotyledons</taxon>
        <taxon>Gunneridae</taxon>
        <taxon>Pentapetalae</taxon>
        <taxon>rosids</taxon>
        <taxon>malvids</taxon>
        <taxon>Malvales</taxon>
        <taxon>Malvaceae</taxon>
        <taxon>Malvoideae</taxon>
        <taxon>Gossypium</taxon>
    </lineage>
</organism>
<evidence type="ECO:0000256" key="4">
    <source>
        <dbReference type="ARBA" id="ARBA00023163"/>
    </source>
</evidence>
<dbReference type="GO" id="GO:0046983">
    <property type="term" value="F:protein dimerization activity"/>
    <property type="evidence" value="ECO:0007669"/>
    <property type="project" value="InterPro"/>
</dbReference>
<dbReference type="InterPro" id="IPR002100">
    <property type="entry name" value="TF_MADSbox"/>
</dbReference>
<keyword evidence="5" id="KW-0539">Nucleus</keyword>
<proteinExistence type="predicted"/>
<dbReference type="PROSITE" id="PS50066">
    <property type="entry name" value="MADS_BOX_2"/>
    <property type="match status" value="1"/>
</dbReference>
<evidence type="ECO:0000313" key="8">
    <source>
        <dbReference type="EMBL" id="MBA0706551.1"/>
    </source>
</evidence>
<dbReference type="GO" id="GO:0000978">
    <property type="term" value="F:RNA polymerase II cis-regulatory region sequence-specific DNA binding"/>
    <property type="evidence" value="ECO:0007669"/>
    <property type="project" value="TreeGrafter"/>
</dbReference>
<gene>
    <name evidence="8" type="ORF">Golax_018654</name>
</gene>
<dbReference type="Gene3D" id="6.10.140.920">
    <property type="match status" value="1"/>
</dbReference>
<keyword evidence="2" id="KW-0805">Transcription regulation</keyword>
<dbReference type="InterPro" id="IPR033896">
    <property type="entry name" value="MEF2-like_N"/>
</dbReference>
<dbReference type="AlphaFoldDB" id="A0A7J8Z418"/>
<feature type="region of interest" description="Disordered" evidence="6">
    <location>
        <begin position="203"/>
        <end position="232"/>
    </location>
</feature>
<dbReference type="PANTHER" id="PTHR11945:SF776">
    <property type="entry name" value="AGAMOUS-LIKE 50-RELATED"/>
    <property type="match status" value="1"/>
</dbReference>
<dbReference type="EMBL" id="JABEZV010000002">
    <property type="protein sequence ID" value="MBA0706551.1"/>
    <property type="molecule type" value="Genomic_DNA"/>
</dbReference>
<evidence type="ECO:0000313" key="9">
    <source>
        <dbReference type="Proteomes" id="UP000593574"/>
    </source>
</evidence>
<dbReference type="FunFam" id="3.40.1810.10:FF:000006">
    <property type="entry name" value="Agamous-like MADS-box protein AGL62"/>
    <property type="match status" value="1"/>
</dbReference>
<comment type="subcellular location">
    <subcellularLocation>
        <location evidence="1">Nucleus</location>
    </subcellularLocation>
</comment>
<keyword evidence="4" id="KW-0804">Transcription</keyword>
<feature type="region of interest" description="Disordered" evidence="6">
    <location>
        <begin position="464"/>
        <end position="493"/>
    </location>
</feature>
<dbReference type="SMART" id="SM00432">
    <property type="entry name" value="MADS"/>
    <property type="match status" value="1"/>
</dbReference>
<evidence type="ECO:0000256" key="1">
    <source>
        <dbReference type="ARBA" id="ARBA00004123"/>
    </source>
</evidence>
<evidence type="ECO:0000256" key="5">
    <source>
        <dbReference type="ARBA" id="ARBA00023242"/>
    </source>
</evidence>
<dbReference type="GO" id="GO:0000981">
    <property type="term" value="F:DNA-binding transcription factor activity, RNA polymerase II-specific"/>
    <property type="evidence" value="ECO:0007669"/>
    <property type="project" value="TreeGrafter"/>
</dbReference>
<dbReference type="PANTHER" id="PTHR11945">
    <property type="entry name" value="MADS BOX PROTEIN"/>
    <property type="match status" value="1"/>
</dbReference>
<dbReference type="Pfam" id="PF00319">
    <property type="entry name" value="SRF-TF"/>
    <property type="match status" value="1"/>
</dbReference>
<feature type="domain" description="MADS-box" evidence="7">
    <location>
        <begin position="6"/>
        <end position="66"/>
    </location>
</feature>
<dbReference type="InterPro" id="IPR036879">
    <property type="entry name" value="TF_MADSbox_sf"/>
</dbReference>
<evidence type="ECO:0000256" key="3">
    <source>
        <dbReference type="ARBA" id="ARBA00023125"/>
    </source>
</evidence>